<accession>A0A0A2XAN9</accession>
<dbReference type="Proteomes" id="UP000030526">
    <property type="component" value="Unassembled WGS sequence"/>
</dbReference>
<protein>
    <recommendedName>
        <fullName evidence="2">CRISPR system Cms protein Csm4</fullName>
    </recommendedName>
</protein>
<dbReference type="GO" id="GO:0051607">
    <property type="term" value="P:defense response to virus"/>
    <property type="evidence" value="ECO:0007669"/>
    <property type="project" value="UniProtKB-KW"/>
</dbReference>
<evidence type="ECO:0000256" key="4">
    <source>
        <dbReference type="ARBA" id="ARBA00023118"/>
    </source>
</evidence>
<dbReference type="AlphaFoldDB" id="A0A0A2XAN9"/>
<evidence type="ECO:0000256" key="1">
    <source>
        <dbReference type="ARBA" id="ARBA00005772"/>
    </source>
</evidence>
<evidence type="ECO:0000256" key="2">
    <source>
        <dbReference type="ARBA" id="ARBA00016109"/>
    </source>
</evidence>
<gene>
    <name evidence="5" type="ORF">JP32_11425</name>
</gene>
<sequence>MKTYRFTLRPVSAFGTPLMGDTLFGQLCWAIYHRFSEEKLVTLLQGYDNQQPFLVVSNAMPRGYLPLPALPSGLWYSNLNADRKKLKKLAWIKAESVTNKAVNDWQELAFHQQENELISSGVEYDQLHNTINRQTQTTGEDAFSPFSTSQIRYKTGTEFDLYIVLDEQRFSLDELTQVLTDIGQFGYGRDASTGLGKFILIGQPQAVNLDNTKANAYLTLANCAPQNLGLDKERCFYQITTRFGRHGSLAALDKSPFKKPIILAKAGAIFTPQKWKNRCFLGNGLTDVSFVQKNAVHQGYAPIIAVNLDFTYKE</sequence>
<evidence type="ECO:0000256" key="3">
    <source>
        <dbReference type="ARBA" id="ARBA00022884"/>
    </source>
</evidence>
<keyword evidence="3" id="KW-0694">RNA-binding</keyword>
<reference evidence="5 6" key="1">
    <citation type="submission" date="2014-08" db="EMBL/GenBank/DDBJ databases">
        <title>Chaperone-usher fimbriae in a diverse selection of Gallibacterium genomes.</title>
        <authorList>
            <person name="Kudirkiene E."/>
            <person name="Bager R.J."/>
            <person name="Johnson T.J."/>
            <person name="Bojesen A.M."/>
        </authorList>
    </citation>
    <scope>NUCLEOTIDE SEQUENCE [LARGE SCALE GENOMIC DNA]</scope>
    <source>
        <strain evidence="5 6">20558/3kl.</strain>
    </source>
</reference>
<keyword evidence="4" id="KW-0051">Antiviral defense</keyword>
<comment type="caution">
    <text evidence="5">The sequence shown here is derived from an EMBL/GenBank/DDBJ whole genome shotgun (WGS) entry which is preliminary data.</text>
</comment>
<dbReference type="GO" id="GO:0003723">
    <property type="term" value="F:RNA binding"/>
    <property type="evidence" value="ECO:0007669"/>
    <property type="project" value="UniProtKB-KW"/>
</dbReference>
<proteinExistence type="inferred from homology"/>
<evidence type="ECO:0000313" key="5">
    <source>
        <dbReference type="EMBL" id="KGQ29471.1"/>
    </source>
</evidence>
<comment type="similarity">
    <text evidence="1">Belongs to the CRISPR-associated Csm4 family.</text>
</comment>
<dbReference type="EMBL" id="JPXS01000072">
    <property type="protein sequence ID" value="KGQ29471.1"/>
    <property type="molecule type" value="Genomic_DNA"/>
</dbReference>
<evidence type="ECO:0000313" key="6">
    <source>
        <dbReference type="Proteomes" id="UP000030526"/>
    </source>
</evidence>
<name>A0A0A2XAN9_9PAST</name>
<organism evidence="5 6">
    <name type="scientific">Gallibacterium anatis</name>
    <dbReference type="NCBI Taxonomy" id="750"/>
    <lineage>
        <taxon>Bacteria</taxon>
        <taxon>Pseudomonadati</taxon>
        <taxon>Pseudomonadota</taxon>
        <taxon>Gammaproteobacteria</taxon>
        <taxon>Pasteurellales</taxon>
        <taxon>Pasteurellaceae</taxon>
        <taxon>Gallibacterium</taxon>
    </lineage>
</organism>
<dbReference type="RefSeq" id="WP_039084958.1">
    <property type="nucleotide sequence ID" value="NZ_JPXS01000072.1"/>
</dbReference>
<dbReference type="NCBIfam" id="TIGR01903">
    <property type="entry name" value="cas5_csm4"/>
    <property type="match status" value="1"/>
</dbReference>
<dbReference type="InterPro" id="IPR005510">
    <property type="entry name" value="Csm4"/>
</dbReference>